<sequence length="199" mass="22389">MSYAIMPYAVRMDDLRSMIGSRDRRLLDGLLTHYADELADIDGLRDNVGLGGDEVTSAQTALRQMIMGEEYDQRIGFVYGYCFKLLCRVLKGTSTLGNDGWWSMRFGWFGMVHEELKNAGVDFDPTSLIFSGTPFGLPSTDFPCIGHTTPDEMRGLLESLGPLGPDSVGDPDAWTAIRQIREWLEICLETERDLVCFYH</sequence>
<feature type="domain" description="DUF7691" evidence="1">
    <location>
        <begin position="1"/>
        <end position="199"/>
    </location>
</feature>
<evidence type="ECO:0000313" key="3">
    <source>
        <dbReference type="Proteomes" id="UP000539313"/>
    </source>
</evidence>
<protein>
    <recommendedName>
        <fullName evidence="1">DUF7691 domain-containing protein</fullName>
    </recommendedName>
</protein>
<evidence type="ECO:0000259" key="1">
    <source>
        <dbReference type="Pfam" id="PF24740"/>
    </source>
</evidence>
<dbReference type="Proteomes" id="UP000539313">
    <property type="component" value="Unassembled WGS sequence"/>
</dbReference>
<keyword evidence="3" id="KW-1185">Reference proteome</keyword>
<dbReference type="InterPro" id="IPR056108">
    <property type="entry name" value="DUF7691"/>
</dbReference>
<dbReference type="AlphaFoldDB" id="A0A7W3N023"/>
<accession>A0A7W3N023</accession>
<gene>
    <name evidence="2" type="ORF">HNR21_003932</name>
</gene>
<proteinExistence type="predicted"/>
<reference evidence="2 3" key="1">
    <citation type="submission" date="2020-08" db="EMBL/GenBank/DDBJ databases">
        <title>Sequencing the genomes of 1000 actinobacteria strains.</title>
        <authorList>
            <person name="Klenk H.-P."/>
        </authorList>
    </citation>
    <scope>NUCLEOTIDE SEQUENCE [LARGE SCALE GENOMIC DNA]</scope>
    <source>
        <strain evidence="2 3">DSM 45823</strain>
    </source>
</reference>
<dbReference type="RefSeq" id="WP_182706340.1">
    <property type="nucleotide sequence ID" value="NZ_JACJII010000001.1"/>
</dbReference>
<comment type="caution">
    <text evidence="2">The sequence shown here is derived from an EMBL/GenBank/DDBJ whole genome shotgun (WGS) entry which is preliminary data.</text>
</comment>
<organism evidence="2 3">
    <name type="scientific">Thermomonospora cellulosilytica</name>
    <dbReference type="NCBI Taxonomy" id="1411118"/>
    <lineage>
        <taxon>Bacteria</taxon>
        <taxon>Bacillati</taxon>
        <taxon>Actinomycetota</taxon>
        <taxon>Actinomycetes</taxon>
        <taxon>Streptosporangiales</taxon>
        <taxon>Thermomonosporaceae</taxon>
        <taxon>Thermomonospora</taxon>
    </lineage>
</organism>
<name>A0A7W3N023_9ACTN</name>
<dbReference type="EMBL" id="JACJII010000001">
    <property type="protein sequence ID" value="MBA9005050.1"/>
    <property type="molecule type" value="Genomic_DNA"/>
</dbReference>
<dbReference type="Pfam" id="PF24740">
    <property type="entry name" value="DUF7691"/>
    <property type="match status" value="1"/>
</dbReference>
<evidence type="ECO:0000313" key="2">
    <source>
        <dbReference type="EMBL" id="MBA9005050.1"/>
    </source>
</evidence>